<dbReference type="EMBL" id="CAXLJL010000600">
    <property type="protein sequence ID" value="CAL5139397.1"/>
    <property type="molecule type" value="Genomic_DNA"/>
</dbReference>
<comment type="caution">
    <text evidence="3">The sequence shown here is derived from an EMBL/GenBank/DDBJ whole genome shotgun (WGS) entry which is preliminary data.</text>
</comment>
<dbReference type="Pfam" id="PF00061">
    <property type="entry name" value="Lipocalin"/>
    <property type="match status" value="1"/>
</dbReference>
<dbReference type="Gene3D" id="2.40.128.20">
    <property type="match status" value="1"/>
</dbReference>
<sequence length="181" mass="20156">MLMSSIKPYDEQANNCDLYATGLSTRHFLILGIVNILTRSQTRDPNIRKMSKFAGTWKFVSTENLEELLRAIGMNEDFIAKSRDDKPTMIITVSDNNIHMKTEGQAGTFDENLTFDVCSEHKLPTGETYQMTISKESDTRMKAVFTGTATPGHTIYEICGNELHMTSTAGSVTGKSIFVKA</sequence>
<organism evidence="3 4">
    <name type="scientific">Calicophoron daubneyi</name>
    <name type="common">Rumen fluke</name>
    <name type="synonym">Paramphistomum daubneyi</name>
    <dbReference type="NCBI Taxonomy" id="300641"/>
    <lineage>
        <taxon>Eukaryota</taxon>
        <taxon>Metazoa</taxon>
        <taxon>Spiralia</taxon>
        <taxon>Lophotrochozoa</taxon>
        <taxon>Platyhelminthes</taxon>
        <taxon>Trematoda</taxon>
        <taxon>Digenea</taxon>
        <taxon>Plagiorchiida</taxon>
        <taxon>Pronocephalata</taxon>
        <taxon>Paramphistomoidea</taxon>
        <taxon>Paramphistomidae</taxon>
        <taxon>Calicophoron</taxon>
    </lineage>
</organism>
<evidence type="ECO:0000256" key="1">
    <source>
        <dbReference type="ARBA" id="ARBA00023121"/>
    </source>
</evidence>
<protein>
    <recommendedName>
        <fullName evidence="2">Lipocalin/cytosolic fatty-acid binding domain-containing protein</fullName>
    </recommendedName>
</protein>
<evidence type="ECO:0000259" key="2">
    <source>
        <dbReference type="Pfam" id="PF00061"/>
    </source>
</evidence>
<dbReference type="SUPFAM" id="SSF50814">
    <property type="entry name" value="Lipocalins"/>
    <property type="match status" value="1"/>
</dbReference>
<dbReference type="Proteomes" id="UP001497525">
    <property type="component" value="Unassembled WGS sequence"/>
</dbReference>
<dbReference type="InterPro" id="IPR000566">
    <property type="entry name" value="Lipocln_cytosolic_FA-bd_dom"/>
</dbReference>
<evidence type="ECO:0000313" key="4">
    <source>
        <dbReference type="Proteomes" id="UP001497525"/>
    </source>
</evidence>
<dbReference type="PRINTS" id="PR00178">
    <property type="entry name" value="FATTYACIDBP"/>
</dbReference>
<dbReference type="AlphaFoldDB" id="A0AAV2TSG4"/>
<keyword evidence="1" id="KW-0446">Lipid-binding</keyword>
<evidence type="ECO:0000313" key="3">
    <source>
        <dbReference type="EMBL" id="CAL5139397.1"/>
    </source>
</evidence>
<dbReference type="InterPro" id="IPR000463">
    <property type="entry name" value="Fatty_acid-bd"/>
</dbReference>
<accession>A0AAV2TSG4</accession>
<reference evidence="3" key="1">
    <citation type="submission" date="2024-06" db="EMBL/GenBank/DDBJ databases">
        <authorList>
            <person name="Liu X."/>
            <person name="Lenzi L."/>
            <person name="Haldenby T S."/>
            <person name="Uol C."/>
        </authorList>
    </citation>
    <scope>NUCLEOTIDE SEQUENCE</scope>
</reference>
<proteinExistence type="predicted"/>
<feature type="domain" description="Lipocalin/cytosolic fatty-acid binding" evidence="2">
    <location>
        <begin position="54"/>
        <end position="166"/>
    </location>
</feature>
<name>A0AAV2TSG4_CALDB</name>
<dbReference type="CDD" id="cd00742">
    <property type="entry name" value="FABP"/>
    <property type="match status" value="1"/>
</dbReference>
<dbReference type="InterPro" id="IPR012674">
    <property type="entry name" value="Calycin"/>
</dbReference>
<gene>
    <name evidence="3" type="ORF">CDAUBV1_LOCUS14423</name>
</gene>
<dbReference type="GO" id="GO:0008289">
    <property type="term" value="F:lipid binding"/>
    <property type="evidence" value="ECO:0007669"/>
    <property type="project" value="UniProtKB-KW"/>
</dbReference>